<sequence>PPSPSPSREPAPPHLSPYEPPAPLDIPRNRFVRQEAIDRYQVNRHKDFKHEWRVFDEVMAFPLIQAEFSR</sequence>
<proteinExistence type="predicted"/>
<organism evidence="2 3">
    <name type="scientific">Trifolium medium</name>
    <dbReference type="NCBI Taxonomy" id="97028"/>
    <lineage>
        <taxon>Eukaryota</taxon>
        <taxon>Viridiplantae</taxon>
        <taxon>Streptophyta</taxon>
        <taxon>Embryophyta</taxon>
        <taxon>Tracheophyta</taxon>
        <taxon>Spermatophyta</taxon>
        <taxon>Magnoliopsida</taxon>
        <taxon>eudicotyledons</taxon>
        <taxon>Gunneridae</taxon>
        <taxon>Pentapetalae</taxon>
        <taxon>rosids</taxon>
        <taxon>fabids</taxon>
        <taxon>Fabales</taxon>
        <taxon>Fabaceae</taxon>
        <taxon>Papilionoideae</taxon>
        <taxon>50 kb inversion clade</taxon>
        <taxon>NPAAA clade</taxon>
        <taxon>Hologalegina</taxon>
        <taxon>IRL clade</taxon>
        <taxon>Trifolieae</taxon>
        <taxon>Trifolium</taxon>
    </lineage>
</organism>
<feature type="non-terminal residue" evidence="2">
    <location>
        <position position="70"/>
    </location>
</feature>
<feature type="non-terminal residue" evidence="2">
    <location>
        <position position="1"/>
    </location>
</feature>
<feature type="region of interest" description="Disordered" evidence="1">
    <location>
        <begin position="1"/>
        <end position="26"/>
    </location>
</feature>
<feature type="compositionally biased region" description="Pro residues" evidence="1">
    <location>
        <begin position="1"/>
        <end position="24"/>
    </location>
</feature>
<accession>A0A392UZ15</accession>
<dbReference type="Proteomes" id="UP000265520">
    <property type="component" value="Unassembled WGS sequence"/>
</dbReference>
<reference evidence="2 3" key="1">
    <citation type="journal article" date="2018" name="Front. Plant Sci.">
        <title>Red Clover (Trifolium pratense) and Zigzag Clover (T. medium) - A Picture of Genomic Similarities and Differences.</title>
        <authorList>
            <person name="Dluhosova J."/>
            <person name="Istvanek J."/>
            <person name="Nedelnik J."/>
            <person name="Repkova J."/>
        </authorList>
    </citation>
    <scope>NUCLEOTIDE SEQUENCE [LARGE SCALE GENOMIC DNA]</scope>
    <source>
        <strain evidence="3">cv. 10/8</strain>
        <tissue evidence="2">Leaf</tissue>
    </source>
</reference>
<dbReference type="AlphaFoldDB" id="A0A392UZ15"/>
<evidence type="ECO:0000313" key="3">
    <source>
        <dbReference type="Proteomes" id="UP000265520"/>
    </source>
</evidence>
<name>A0A392UZ15_9FABA</name>
<evidence type="ECO:0000313" key="2">
    <source>
        <dbReference type="EMBL" id="MCI81284.1"/>
    </source>
</evidence>
<keyword evidence="3" id="KW-1185">Reference proteome</keyword>
<evidence type="ECO:0000256" key="1">
    <source>
        <dbReference type="SAM" id="MobiDB-lite"/>
    </source>
</evidence>
<protein>
    <submittedName>
        <fullName evidence="2">Uncharacterized protein</fullName>
    </submittedName>
</protein>
<dbReference type="EMBL" id="LXQA011015349">
    <property type="protein sequence ID" value="MCI81284.1"/>
    <property type="molecule type" value="Genomic_DNA"/>
</dbReference>
<comment type="caution">
    <text evidence="2">The sequence shown here is derived from an EMBL/GenBank/DDBJ whole genome shotgun (WGS) entry which is preliminary data.</text>
</comment>